<feature type="region of interest" description="Disordered" evidence="1">
    <location>
        <begin position="15"/>
        <end position="37"/>
    </location>
</feature>
<evidence type="ECO:0000256" key="1">
    <source>
        <dbReference type="SAM" id="MobiDB-lite"/>
    </source>
</evidence>
<dbReference type="KEGG" id="rsn:RSPO_c01264"/>
<feature type="compositionally biased region" description="Basic residues" evidence="1">
    <location>
        <begin position="15"/>
        <end position="29"/>
    </location>
</feature>
<dbReference type="AlphaFoldDB" id="F6FZY2"/>
<dbReference type="Proteomes" id="UP000007953">
    <property type="component" value="Chromosome"/>
</dbReference>
<gene>
    <name evidence="2" type="ordered locus">RSPO_c01264</name>
</gene>
<evidence type="ECO:0000313" key="3">
    <source>
        <dbReference type="Proteomes" id="UP000007953"/>
    </source>
</evidence>
<dbReference type="EMBL" id="CP002819">
    <property type="protein sequence ID" value="AEG68565.1"/>
    <property type="molecule type" value="Genomic_DNA"/>
</dbReference>
<evidence type="ECO:0000313" key="2">
    <source>
        <dbReference type="EMBL" id="AEG68565.1"/>
    </source>
</evidence>
<sequence>MSWVLTTLHRMRQRRRFAPTHRTNHHRHAMPFINGRL</sequence>
<reference evidence="2 3" key="1">
    <citation type="journal article" date="2011" name="J. Bacteriol.">
        <title>Complete genome sequence of the plant pathogen Ralstonia solanacearum strain Po82.</title>
        <authorList>
            <person name="Xu J."/>
            <person name="Zheng H.J."/>
            <person name="Liu L."/>
            <person name="Pan Z.C."/>
            <person name="Prior P."/>
            <person name="Tang B."/>
            <person name="Xu J.S."/>
            <person name="Zhang H."/>
            <person name="Tian Q."/>
            <person name="Zhang L.Q."/>
            <person name="Feng J."/>
        </authorList>
    </citation>
    <scope>NUCLEOTIDE SEQUENCE [LARGE SCALE GENOMIC DNA]</scope>
    <source>
        <strain evidence="2 3">Po82</strain>
    </source>
</reference>
<name>F6FZY2_RALS8</name>
<protein>
    <submittedName>
        <fullName evidence="2">Uncharacterized protein</fullName>
    </submittedName>
</protein>
<proteinExistence type="predicted"/>
<organism evidence="2 3">
    <name type="scientific">Ralstonia solanacearum (strain Po82)</name>
    <dbReference type="NCBI Taxonomy" id="1031711"/>
    <lineage>
        <taxon>Bacteria</taxon>
        <taxon>Pseudomonadati</taxon>
        <taxon>Pseudomonadota</taxon>
        <taxon>Betaproteobacteria</taxon>
        <taxon>Burkholderiales</taxon>
        <taxon>Burkholderiaceae</taxon>
        <taxon>Ralstonia</taxon>
        <taxon>Ralstonia solanacearum species complex</taxon>
    </lineage>
</organism>
<accession>F6FZY2</accession>
<dbReference type="HOGENOM" id="CLU_3347698_0_0_4"/>